<protein>
    <submittedName>
        <fullName evidence="1">Uncharacterized protein</fullName>
    </submittedName>
</protein>
<feature type="non-terminal residue" evidence="1">
    <location>
        <position position="1"/>
    </location>
</feature>
<dbReference type="AlphaFoldDB" id="X1MEE4"/>
<organism evidence="1">
    <name type="scientific">marine sediment metagenome</name>
    <dbReference type="NCBI Taxonomy" id="412755"/>
    <lineage>
        <taxon>unclassified sequences</taxon>
        <taxon>metagenomes</taxon>
        <taxon>ecological metagenomes</taxon>
    </lineage>
</organism>
<evidence type="ECO:0000313" key="1">
    <source>
        <dbReference type="EMBL" id="GAI30017.1"/>
    </source>
</evidence>
<reference evidence="1" key="1">
    <citation type="journal article" date="2014" name="Front. Microbiol.">
        <title>High frequency of phylogenetically diverse reductive dehalogenase-homologous genes in deep subseafloor sedimentary metagenomes.</title>
        <authorList>
            <person name="Kawai M."/>
            <person name="Futagami T."/>
            <person name="Toyoda A."/>
            <person name="Takaki Y."/>
            <person name="Nishi S."/>
            <person name="Hori S."/>
            <person name="Arai W."/>
            <person name="Tsubouchi T."/>
            <person name="Morono Y."/>
            <person name="Uchiyama I."/>
            <person name="Ito T."/>
            <person name="Fujiyama A."/>
            <person name="Inagaki F."/>
            <person name="Takami H."/>
        </authorList>
    </citation>
    <scope>NUCLEOTIDE SEQUENCE</scope>
    <source>
        <strain evidence="1">Expedition CK06-06</strain>
    </source>
</reference>
<feature type="non-terminal residue" evidence="1">
    <location>
        <position position="294"/>
    </location>
</feature>
<name>X1MEE4_9ZZZZ</name>
<accession>X1MEE4</accession>
<sequence length="294" mass="34168">TREYPERIDTSRFTPFSSQELIKILGLTIKKDEKNKLITFLCQLSAYIESSQFNISFNAPSSTGKSYIPIEIARLFPEEDVLEIGYCSPTAFFHDIGKYDKEQKGYVVDLSRKILIFLDQPHTQLLERLRPLLSHDKKEISLKITDKTQKFGLRTKNILLKGYPSVIFCTARLKIDEQEATRFLLLSPETSQEKIREAIHEKIKKETDTNTYHEGLNNAPARKLLKERIRAIKQENIKEIKIGSPEEIEDRFLEKDKMLKPRDSRDIGRIISLVKCFALLNLWFRKKEGSTIMA</sequence>
<comment type="caution">
    <text evidence="1">The sequence shown here is derived from an EMBL/GenBank/DDBJ whole genome shotgun (WGS) entry which is preliminary data.</text>
</comment>
<dbReference type="EMBL" id="BARV01015374">
    <property type="protein sequence ID" value="GAI30017.1"/>
    <property type="molecule type" value="Genomic_DNA"/>
</dbReference>
<gene>
    <name evidence="1" type="ORF">S06H3_26581</name>
</gene>
<proteinExistence type="predicted"/>